<organism evidence="2 3">
    <name type="scientific">Orbilia javanica</name>
    <dbReference type="NCBI Taxonomy" id="47235"/>
    <lineage>
        <taxon>Eukaryota</taxon>
        <taxon>Fungi</taxon>
        <taxon>Dikarya</taxon>
        <taxon>Ascomycota</taxon>
        <taxon>Pezizomycotina</taxon>
        <taxon>Orbiliomycetes</taxon>
        <taxon>Orbiliales</taxon>
        <taxon>Orbiliaceae</taxon>
        <taxon>Orbilia</taxon>
    </lineage>
</organism>
<sequence>MPAVRILFPLHSFSYRPYPVSLPIDDGSRFPFPLSVWTTTSTATATFTTTLTTTAYPIPPAPSEAARAPPKSHSNPGIHPFSPYITSNAATNETMLTAAIFSHPAVITWASLFCAFLVFAGTVFGLQKVMRRVRAKRWIKGQSHCRSVVDVAGSDTVYTGEGKDEDTKRCCTDEATNERTGKGEKGKKNRKVVCTETVVDARVYKGGTCEFINGSDLSLRADEGVDERSGCWSKRRDKRFRQDGTRDPEGRSIMN</sequence>
<proteinExistence type="predicted"/>
<name>A0AAN8MP55_9PEZI</name>
<evidence type="ECO:0000313" key="3">
    <source>
        <dbReference type="Proteomes" id="UP001313282"/>
    </source>
</evidence>
<dbReference type="EMBL" id="JAVHNR010000009">
    <property type="protein sequence ID" value="KAK6333036.1"/>
    <property type="molecule type" value="Genomic_DNA"/>
</dbReference>
<keyword evidence="3" id="KW-1185">Reference proteome</keyword>
<evidence type="ECO:0000313" key="2">
    <source>
        <dbReference type="EMBL" id="KAK6333036.1"/>
    </source>
</evidence>
<keyword evidence="1" id="KW-0472">Membrane</keyword>
<evidence type="ECO:0000256" key="1">
    <source>
        <dbReference type="SAM" id="Phobius"/>
    </source>
</evidence>
<keyword evidence="1" id="KW-0812">Transmembrane</keyword>
<keyword evidence="1" id="KW-1133">Transmembrane helix</keyword>
<reference evidence="2 3" key="1">
    <citation type="submission" date="2019-10" db="EMBL/GenBank/DDBJ databases">
        <authorList>
            <person name="Palmer J.M."/>
        </authorList>
    </citation>
    <scope>NUCLEOTIDE SEQUENCE [LARGE SCALE GENOMIC DNA]</scope>
    <source>
        <strain evidence="2 3">TWF718</strain>
    </source>
</reference>
<accession>A0AAN8MP55</accession>
<feature type="transmembrane region" description="Helical" evidence="1">
    <location>
        <begin position="106"/>
        <end position="126"/>
    </location>
</feature>
<comment type="caution">
    <text evidence="2">The sequence shown here is derived from an EMBL/GenBank/DDBJ whole genome shotgun (WGS) entry which is preliminary data.</text>
</comment>
<dbReference type="Proteomes" id="UP001313282">
    <property type="component" value="Unassembled WGS sequence"/>
</dbReference>
<dbReference type="AlphaFoldDB" id="A0AAN8MP55"/>
<gene>
    <name evidence="2" type="ORF">TWF718_010860</name>
</gene>
<protein>
    <submittedName>
        <fullName evidence="2">Uncharacterized protein</fullName>
    </submittedName>
</protein>